<accession>A0A239YWX2</accession>
<evidence type="ECO:0000313" key="2">
    <source>
        <dbReference type="EMBL" id="SNV63302.1"/>
    </source>
</evidence>
<dbReference type="OrthoDB" id="2418587at2"/>
<feature type="chain" id="PRO_5038574067" description="Lipoprotein" evidence="1">
    <location>
        <begin position="19"/>
        <end position="261"/>
    </location>
</feature>
<evidence type="ECO:0000256" key="1">
    <source>
        <dbReference type="SAM" id="SignalP"/>
    </source>
</evidence>
<keyword evidence="1" id="KW-0732">Signal</keyword>
<reference evidence="2 3" key="1">
    <citation type="submission" date="2017-06" db="EMBL/GenBank/DDBJ databases">
        <authorList>
            <consortium name="Pathogen Informatics"/>
        </authorList>
    </citation>
    <scope>NUCLEOTIDE SEQUENCE [LARGE SCALE GENOMIC DNA]</scope>
    <source>
        <strain evidence="2 3">NCTC13839</strain>
    </source>
</reference>
<keyword evidence="3" id="KW-1185">Reference proteome</keyword>
<sequence length="261" mass="30171">MKKLILTTFVLTITFILASCGTQGQKNFKNSSDAVESFQKAVKKVDSHSIKSENQTTLKFHNKKTTFKQISHGRTNHHDKMAFNISQKSNNKSFKTNNKSIFIDSNEMQSSPKAHYLNFNAQQSEIDYYQKLGQDWFDFTEFNQGILKPIENDITINDRTLSYDGNNKVMKRLYELGFNQSPLADQESLSQISNLKIKEGKFNLTLQQDKALPKQLTFGIVATGKIKNETVTIHMKQTTDYYKYNHTEVHPYKNLINDKYK</sequence>
<feature type="signal peptide" evidence="1">
    <location>
        <begin position="1"/>
        <end position="18"/>
    </location>
</feature>
<evidence type="ECO:0000313" key="3">
    <source>
        <dbReference type="Proteomes" id="UP000242084"/>
    </source>
</evidence>
<name>A0A239YWX2_9STAP</name>
<gene>
    <name evidence="2" type="ORF">SAMEA4384403_00934</name>
</gene>
<organism evidence="2 3">
    <name type="scientific">Mammaliicoccus stepanovicii</name>
    <dbReference type="NCBI Taxonomy" id="643214"/>
    <lineage>
        <taxon>Bacteria</taxon>
        <taxon>Bacillati</taxon>
        <taxon>Bacillota</taxon>
        <taxon>Bacilli</taxon>
        <taxon>Bacillales</taxon>
        <taxon>Staphylococcaceae</taxon>
        <taxon>Mammaliicoccus</taxon>
    </lineage>
</organism>
<dbReference type="EMBL" id="LT906462">
    <property type="protein sequence ID" value="SNV63302.1"/>
    <property type="molecule type" value="Genomic_DNA"/>
</dbReference>
<dbReference type="PROSITE" id="PS51257">
    <property type="entry name" value="PROKAR_LIPOPROTEIN"/>
    <property type="match status" value="1"/>
</dbReference>
<protein>
    <recommendedName>
        <fullName evidence="4">Lipoprotein</fullName>
    </recommendedName>
</protein>
<dbReference type="Proteomes" id="UP000242084">
    <property type="component" value="Chromosome 1"/>
</dbReference>
<dbReference type="AlphaFoldDB" id="A0A239YWX2"/>
<dbReference type="RefSeq" id="WP_095087261.1">
    <property type="nucleotide sequence ID" value="NZ_BMDM01000002.1"/>
</dbReference>
<evidence type="ECO:0008006" key="4">
    <source>
        <dbReference type="Google" id="ProtNLM"/>
    </source>
</evidence>
<dbReference type="KEGG" id="sste:SAMEA4384403_0934"/>
<proteinExistence type="predicted"/>